<feature type="compositionally biased region" description="Basic and acidic residues" evidence="1">
    <location>
        <begin position="216"/>
        <end position="243"/>
    </location>
</feature>
<feature type="domain" description="DUF7918" evidence="2">
    <location>
        <begin position="8"/>
        <end position="206"/>
    </location>
</feature>
<gene>
    <name evidence="3" type="ORF">BXZ70DRAFT_954039</name>
</gene>
<evidence type="ECO:0000313" key="3">
    <source>
        <dbReference type="EMBL" id="KAH8091037.1"/>
    </source>
</evidence>
<feature type="region of interest" description="Disordered" evidence="1">
    <location>
        <begin position="141"/>
        <end position="162"/>
    </location>
</feature>
<feature type="compositionally biased region" description="Basic residues" evidence="1">
    <location>
        <begin position="150"/>
        <end position="160"/>
    </location>
</feature>
<comment type="caution">
    <text evidence="3">The sequence shown here is derived from an EMBL/GenBank/DDBJ whole genome shotgun (WGS) entry which is preliminary data.</text>
</comment>
<evidence type="ECO:0000313" key="4">
    <source>
        <dbReference type="Proteomes" id="UP000813824"/>
    </source>
</evidence>
<dbReference type="EMBL" id="JAEVFJ010000037">
    <property type="protein sequence ID" value="KAH8091037.1"/>
    <property type="molecule type" value="Genomic_DNA"/>
</dbReference>
<reference evidence="3" key="1">
    <citation type="journal article" date="2021" name="New Phytol.">
        <title>Evolutionary innovations through gain and loss of genes in the ectomycorrhizal Boletales.</title>
        <authorList>
            <person name="Wu G."/>
            <person name="Miyauchi S."/>
            <person name="Morin E."/>
            <person name="Kuo A."/>
            <person name="Drula E."/>
            <person name="Varga T."/>
            <person name="Kohler A."/>
            <person name="Feng B."/>
            <person name="Cao Y."/>
            <person name="Lipzen A."/>
            <person name="Daum C."/>
            <person name="Hundley H."/>
            <person name="Pangilinan J."/>
            <person name="Johnson J."/>
            <person name="Barry K."/>
            <person name="LaButti K."/>
            <person name="Ng V."/>
            <person name="Ahrendt S."/>
            <person name="Min B."/>
            <person name="Choi I.G."/>
            <person name="Park H."/>
            <person name="Plett J.M."/>
            <person name="Magnuson J."/>
            <person name="Spatafora J.W."/>
            <person name="Nagy L.G."/>
            <person name="Henrissat B."/>
            <person name="Grigoriev I.V."/>
            <person name="Yang Z.L."/>
            <person name="Xu J."/>
            <person name="Martin F.M."/>
        </authorList>
    </citation>
    <scope>NUCLEOTIDE SEQUENCE</scope>
    <source>
        <strain evidence="3">KKN 215</strain>
    </source>
</reference>
<dbReference type="InterPro" id="IPR057678">
    <property type="entry name" value="DUF7918"/>
</dbReference>
<feature type="region of interest" description="Disordered" evidence="1">
    <location>
        <begin position="200"/>
        <end position="283"/>
    </location>
</feature>
<name>A0A8K0XLL0_9AGAR</name>
<evidence type="ECO:0000256" key="1">
    <source>
        <dbReference type="SAM" id="MobiDB-lite"/>
    </source>
</evidence>
<dbReference type="Proteomes" id="UP000813824">
    <property type="component" value="Unassembled WGS sequence"/>
</dbReference>
<evidence type="ECO:0000259" key="2">
    <source>
        <dbReference type="Pfam" id="PF25534"/>
    </source>
</evidence>
<accession>A0A8K0XLL0</accession>
<dbReference type="AlphaFoldDB" id="A0A8K0XLL0"/>
<organism evidence="3 4">
    <name type="scientific">Cristinia sonorae</name>
    <dbReference type="NCBI Taxonomy" id="1940300"/>
    <lineage>
        <taxon>Eukaryota</taxon>
        <taxon>Fungi</taxon>
        <taxon>Dikarya</taxon>
        <taxon>Basidiomycota</taxon>
        <taxon>Agaricomycotina</taxon>
        <taxon>Agaricomycetes</taxon>
        <taxon>Agaricomycetidae</taxon>
        <taxon>Agaricales</taxon>
        <taxon>Pleurotineae</taxon>
        <taxon>Stephanosporaceae</taxon>
        <taxon>Cristinia</taxon>
    </lineage>
</organism>
<proteinExistence type="predicted"/>
<protein>
    <recommendedName>
        <fullName evidence="2">DUF7918 domain-containing protein</fullName>
    </recommendedName>
</protein>
<dbReference type="PANTHER" id="PTHR36223:SF1">
    <property type="entry name" value="TRANSCRIPTION ELONGATION FACTOR EAF N-TERMINAL DOMAIN-CONTAINING PROTEIN"/>
    <property type="match status" value="1"/>
</dbReference>
<keyword evidence="4" id="KW-1185">Reference proteome</keyword>
<sequence length="283" mass="31687">MPKIGKFSAHIVVDGKEVEEYGLEESDENNITCFIPSATDQTFSINLTSDYHEDVGFNAYMDGPWVSGQMCRPRTNVCMLGVRQSGSLFRPFTFGALELTDDEDALMNKSAWSDLGCIELRVLRIVQGSHHVIPSTNNTTFISDGPVHERSKKSGSHRIKLGAPQHGVREVVSVAYRDTVQKPFARIRFLYRPKGLLQAQGIIPSSPKPESRKRRKEEPHEEKPSPAERRKKEERLKALRAEAESLEAELGMEGSPGRVKKESSPVRIRPSTGDNDIIDLTED</sequence>
<dbReference type="PANTHER" id="PTHR36223">
    <property type="entry name" value="BETA-LACTAMASE-TYPE TRANSPEPTIDASE FOLD DOMAIN CONTAINING PROTEIN"/>
    <property type="match status" value="1"/>
</dbReference>
<dbReference type="OrthoDB" id="3364132at2759"/>
<dbReference type="Pfam" id="PF25534">
    <property type="entry name" value="DUF7918"/>
    <property type="match status" value="1"/>
</dbReference>